<proteinExistence type="inferred from homology"/>
<organism evidence="8">
    <name type="scientific">Ralstonia solanacearum</name>
    <name type="common">Pseudomonas solanacearum</name>
    <dbReference type="NCBI Taxonomy" id="305"/>
    <lineage>
        <taxon>Bacteria</taxon>
        <taxon>Pseudomonadati</taxon>
        <taxon>Pseudomonadota</taxon>
        <taxon>Betaproteobacteria</taxon>
        <taxon>Burkholderiales</taxon>
        <taxon>Burkholderiaceae</taxon>
        <taxon>Ralstonia</taxon>
        <taxon>Ralstonia solanacearum species complex</taxon>
    </lineage>
</organism>
<reference evidence="8" key="1">
    <citation type="submission" date="2015-10" db="EMBL/GenBank/DDBJ databases">
        <authorList>
            <person name="Gilbert D.G."/>
        </authorList>
    </citation>
    <scope>NUCLEOTIDE SEQUENCE</scope>
    <source>
        <strain evidence="8">Phyl III-seqv23</strain>
    </source>
</reference>
<feature type="transmembrane region" description="Helical" evidence="6">
    <location>
        <begin position="232"/>
        <end position="253"/>
    </location>
</feature>
<evidence type="ECO:0000313" key="8">
    <source>
        <dbReference type="EMBL" id="CUV13638.1"/>
    </source>
</evidence>
<name>A0A0S4TUH8_RALSL</name>
<dbReference type="PANTHER" id="PTHR32322:SF2">
    <property type="entry name" value="EAMA DOMAIN-CONTAINING PROTEIN"/>
    <property type="match status" value="1"/>
</dbReference>
<evidence type="ECO:0000256" key="1">
    <source>
        <dbReference type="ARBA" id="ARBA00004141"/>
    </source>
</evidence>
<feature type="domain" description="EamA" evidence="7">
    <location>
        <begin position="166"/>
        <end position="303"/>
    </location>
</feature>
<feature type="transmembrane region" description="Helical" evidence="6">
    <location>
        <begin position="86"/>
        <end position="105"/>
    </location>
</feature>
<feature type="transmembrane region" description="Helical" evidence="6">
    <location>
        <begin position="48"/>
        <end position="74"/>
    </location>
</feature>
<feature type="transmembrane region" description="Helical" evidence="6">
    <location>
        <begin position="111"/>
        <end position="132"/>
    </location>
</feature>
<feature type="transmembrane region" description="Helical" evidence="6">
    <location>
        <begin position="197"/>
        <end position="220"/>
    </location>
</feature>
<dbReference type="AlphaFoldDB" id="A0A0S4TUH8"/>
<keyword evidence="4 6" id="KW-1133">Transmembrane helix</keyword>
<comment type="similarity">
    <text evidence="2">Belongs to the EamA transporter family.</text>
</comment>
<dbReference type="EMBL" id="LN899819">
    <property type="protein sequence ID" value="CUV13638.1"/>
    <property type="molecule type" value="Genomic_DNA"/>
</dbReference>
<dbReference type="PANTHER" id="PTHR32322">
    <property type="entry name" value="INNER MEMBRANE TRANSPORTER"/>
    <property type="match status" value="1"/>
</dbReference>
<evidence type="ECO:0000256" key="3">
    <source>
        <dbReference type="ARBA" id="ARBA00022692"/>
    </source>
</evidence>
<feature type="transmembrane region" description="Helical" evidence="6">
    <location>
        <begin position="21"/>
        <end position="42"/>
    </location>
</feature>
<keyword evidence="3 6" id="KW-0812">Transmembrane</keyword>
<protein>
    <submittedName>
        <fullName evidence="8">Uncharacterized transporter YdeK</fullName>
    </submittedName>
</protein>
<feature type="domain" description="EamA" evidence="7">
    <location>
        <begin position="19"/>
        <end position="146"/>
    </location>
</feature>
<evidence type="ECO:0000256" key="5">
    <source>
        <dbReference type="ARBA" id="ARBA00023136"/>
    </source>
</evidence>
<feature type="transmembrane region" description="Helical" evidence="6">
    <location>
        <begin position="290"/>
        <end position="306"/>
    </location>
</feature>
<sequence length="313" mass="32622">MTRSTALPLGHAPDHAERRGLLLGFIGVAIFSQTLPFTRMAVAELDATFVALARAVLASLLALALLAATGALRANRRPRGGQWSRLAVTAAGVVVGFPLFSSLAMRDVPAAHGAIITGLLPLATALFAAWFGRERPSPWFWACALAGSVLVVSFALQRGAGTLHRADWLLFAAMVAGALGYAVGGQLSRELGGTQTIAWALVVSLPALLPVVGALAWLPGTHQAAALAQASGHAWLGLAYVSAFSMFVGFLFWYSGLAAGGVARVGQIQLLQPFMTLIGGWLLLGEPLDAPTMLFALAVIAVVGLGRRTAVRR</sequence>
<evidence type="ECO:0000256" key="4">
    <source>
        <dbReference type="ARBA" id="ARBA00022989"/>
    </source>
</evidence>
<evidence type="ECO:0000259" key="7">
    <source>
        <dbReference type="Pfam" id="PF00892"/>
    </source>
</evidence>
<feature type="transmembrane region" description="Helical" evidence="6">
    <location>
        <begin position="139"/>
        <end position="156"/>
    </location>
</feature>
<feature type="transmembrane region" description="Helical" evidence="6">
    <location>
        <begin position="168"/>
        <end position="185"/>
    </location>
</feature>
<keyword evidence="5 6" id="KW-0472">Membrane</keyword>
<evidence type="ECO:0000256" key="6">
    <source>
        <dbReference type="SAM" id="Phobius"/>
    </source>
</evidence>
<dbReference type="InterPro" id="IPR000620">
    <property type="entry name" value="EamA_dom"/>
</dbReference>
<dbReference type="InterPro" id="IPR037185">
    <property type="entry name" value="EmrE-like"/>
</dbReference>
<accession>A0A0S4TUH8</accession>
<comment type="subcellular location">
    <subcellularLocation>
        <location evidence="1">Membrane</location>
        <topology evidence="1">Multi-pass membrane protein</topology>
    </subcellularLocation>
</comment>
<dbReference type="Pfam" id="PF00892">
    <property type="entry name" value="EamA"/>
    <property type="match status" value="2"/>
</dbReference>
<gene>
    <name evidence="8" type="primary">ydeK</name>
    <name evidence="8" type="ORF">RUN39_v1_600022</name>
</gene>
<evidence type="ECO:0000256" key="2">
    <source>
        <dbReference type="ARBA" id="ARBA00007362"/>
    </source>
</evidence>
<dbReference type="SUPFAM" id="SSF103481">
    <property type="entry name" value="Multidrug resistance efflux transporter EmrE"/>
    <property type="match status" value="2"/>
</dbReference>
<dbReference type="InterPro" id="IPR050638">
    <property type="entry name" value="AA-Vitamin_Transporters"/>
</dbReference>
<dbReference type="GO" id="GO:0016020">
    <property type="term" value="C:membrane"/>
    <property type="evidence" value="ECO:0007669"/>
    <property type="project" value="UniProtKB-SubCell"/>
</dbReference>
<feature type="transmembrane region" description="Helical" evidence="6">
    <location>
        <begin position="265"/>
        <end position="284"/>
    </location>
</feature>